<dbReference type="GO" id="GO:0140737">
    <property type="term" value="C:encapsulin nanocompartment"/>
    <property type="evidence" value="ECO:0007669"/>
    <property type="project" value="UniProtKB-SubCell"/>
</dbReference>
<keyword evidence="6" id="KW-1185">Reference proteome</keyword>
<organism evidence="5 6">
    <name type="scientific">Pseudoclavibacter chungangensis</name>
    <dbReference type="NCBI Taxonomy" id="587635"/>
    <lineage>
        <taxon>Bacteria</taxon>
        <taxon>Bacillati</taxon>
        <taxon>Actinomycetota</taxon>
        <taxon>Actinomycetes</taxon>
        <taxon>Micrococcales</taxon>
        <taxon>Microbacteriaceae</taxon>
        <taxon>Pseudoclavibacter</taxon>
    </lineage>
</organism>
<keyword evidence="3" id="KW-1284">Encapsulin nanocompartment</keyword>
<dbReference type="Proteomes" id="UP000467240">
    <property type="component" value="Unassembled WGS sequence"/>
</dbReference>
<name>A0A7J5BR82_9MICO</name>
<dbReference type="PANTHER" id="PTHR37165:SF1">
    <property type="entry name" value="TYPE 1 ENCAPSULIN SHELL PROTEIN"/>
    <property type="match status" value="1"/>
</dbReference>
<dbReference type="PIRSF" id="PIRSF019254">
    <property type="entry name" value="CFP29"/>
    <property type="match status" value="1"/>
</dbReference>
<dbReference type="AlphaFoldDB" id="A0A7J5BR82"/>
<dbReference type="Gene3D" id="3.30.2320.10">
    <property type="entry name" value="hypothetical protein PF0899 domain"/>
    <property type="match status" value="1"/>
</dbReference>
<reference evidence="5 6" key="1">
    <citation type="submission" date="2019-09" db="EMBL/GenBank/DDBJ databases">
        <title>Phylogeny of genus Pseudoclavibacter and closely related genus.</title>
        <authorList>
            <person name="Li Y."/>
        </authorList>
    </citation>
    <scope>NUCLEOTIDE SEQUENCE [LARGE SCALE GENOMIC DNA]</scope>
    <source>
        <strain evidence="5 6">DSM 23821</strain>
    </source>
</reference>
<comment type="caution">
    <text evidence="5">The sequence shown here is derived from an EMBL/GenBank/DDBJ whole genome shotgun (WGS) entry which is preliminary data.</text>
</comment>
<evidence type="ECO:0000313" key="5">
    <source>
        <dbReference type="EMBL" id="KAB1656724.1"/>
    </source>
</evidence>
<evidence type="ECO:0000313" key="6">
    <source>
        <dbReference type="Proteomes" id="UP000467240"/>
    </source>
</evidence>
<dbReference type="Gene3D" id="3.30.2400.30">
    <property type="match status" value="1"/>
</dbReference>
<comment type="subcellular location">
    <subcellularLocation>
        <location evidence="1">Encapsulin nanocompartment</location>
    </subcellularLocation>
</comment>
<dbReference type="InterPro" id="IPR051429">
    <property type="entry name" value="Encapsulin_nc"/>
</dbReference>
<dbReference type="RefSeq" id="WP_158040738.1">
    <property type="nucleotide sequence ID" value="NZ_JACCFV010000001.1"/>
</dbReference>
<proteinExistence type="inferred from homology"/>
<dbReference type="InterPro" id="IPR007544">
    <property type="entry name" value="ENCAP"/>
</dbReference>
<dbReference type="PANTHER" id="PTHR37165">
    <property type="entry name" value="PEPTIDASE U56 FAMILY"/>
    <property type="match status" value="1"/>
</dbReference>
<protein>
    <recommendedName>
        <fullName evidence="4">Type 1 encapsulin shell protein</fullName>
    </recommendedName>
</protein>
<evidence type="ECO:0000256" key="4">
    <source>
        <dbReference type="ARBA" id="ARBA00050023"/>
    </source>
</evidence>
<dbReference type="OrthoDB" id="2922at2"/>
<comment type="similarity">
    <text evidence="2">Belongs to the encapsulin family. Family 1 subfamily.</text>
</comment>
<sequence>MDSLYRELAPISDEGWAQLDDEAKTRLSRALGARKVVDFSGPLGWQASSTNLGRVGDRIDAPQDGVFARRRRVLPMAELRADFTLSREEIDDIARGAVDTDLSALDEAAARIATAENAAVLMGWDAVEFRGVGTGSTNATITRDDNSRRLAHYVARAVDELARAGIDGPYALAVDSPTWSEVLGGSDEGGSQMLSHLRNILGGDIVWAPGVQGAVVLSQRGGDFLFESGRDLSLGYDSHTADTVHLYLIESFTFRVATPEAAVAIR</sequence>
<evidence type="ECO:0000256" key="1">
    <source>
        <dbReference type="ARBA" id="ARBA00033738"/>
    </source>
</evidence>
<accession>A0A7J5BR82</accession>
<dbReference type="Pfam" id="PF04454">
    <property type="entry name" value="Linocin_M18"/>
    <property type="match status" value="1"/>
</dbReference>
<evidence type="ECO:0000256" key="3">
    <source>
        <dbReference type="ARBA" id="ARBA00033787"/>
    </source>
</evidence>
<dbReference type="EMBL" id="WBJZ01000011">
    <property type="protein sequence ID" value="KAB1656724.1"/>
    <property type="molecule type" value="Genomic_DNA"/>
</dbReference>
<gene>
    <name evidence="5" type="ORF">F8O01_10085</name>
</gene>
<dbReference type="NCBIfam" id="NF041155">
    <property type="entry name" value="encap_f1"/>
    <property type="match status" value="1"/>
</dbReference>
<evidence type="ECO:0000256" key="2">
    <source>
        <dbReference type="ARBA" id="ARBA00033743"/>
    </source>
</evidence>